<dbReference type="Proteomes" id="UP000789405">
    <property type="component" value="Unassembled WGS sequence"/>
</dbReference>
<keyword evidence="2" id="KW-1185">Reference proteome</keyword>
<dbReference type="OrthoDB" id="2419376at2759"/>
<evidence type="ECO:0000313" key="2">
    <source>
        <dbReference type="Proteomes" id="UP000789405"/>
    </source>
</evidence>
<proteinExistence type="predicted"/>
<dbReference type="Pfam" id="PF08238">
    <property type="entry name" value="Sel1"/>
    <property type="match status" value="3"/>
</dbReference>
<dbReference type="AlphaFoldDB" id="A0A9N9FM43"/>
<evidence type="ECO:0000313" key="1">
    <source>
        <dbReference type="EMBL" id="CAG8546888.1"/>
    </source>
</evidence>
<gene>
    <name evidence="1" type="ORF">DERYTH_LOCUS5076</name>
</gene>
<dbReference type="EMBL" id="CAJVPY010002054">
    <property type="protein sequence ID" value="CAG8546888.1"/>
    <property type="molecule type" value="Genomic_DNA"/>
</dbReference>
<comment type="caution">
    <text evidence="1">The sequence shown here is derived from an EMBL/GenBank/DDBJ whole genome shotgun (WGS) entry which is preliminary data.</text>
</comment>
<dbReference type="InterPro" id="IPR006597">
    <property type="entry name" value="Sel1-like"/>
</dbReference>
<reference evidence="1" key="1">
    <citation type="submission" date="2021-06" db="EMBL/GenBank/DDBJ databases">
        <authorList>
            <person name="Kallberg Y."/>
            <person name="Tangrot J."/>
            <person name="Rosling A."/>
        </authorList>
    </citation>
    <scope>NUCLEOTIDE SEQUENCE</scope>
    <source>
        <strain evidence="1">MA453B</strain>
    </source>
</reference>
<protein>
    <submittedName>
        <fullName evidence="1">6086_t:CDS:1</fullName>
    </submittedName>
</protein>
<dbReference type="SUPFAM" id="SSF48452">
    <property type="entry name" value="TPR-like"/>
    <property type="match status" value="1"/>
</dbReference>
<organism evidence="1 2">
    <name type="scientific">Dentiscutata erythropus</name>
    <dbReference type="NCBI Taxonomy" id="1348616"/>
    <lineage>
        <taxon>Eukaryota</taxon>
        <taxon>Fungi</taxon>
        <taxon>Fungi incertae sedis</taxon>
        <taxon>Mucoromycota</taxon>
        <taxon>Glomeromycotina</taxon>
        <taxon>Glomeromycetes</taxon>
        <taxon>Diversisporales</taxon>
        <taxon>Gigasporaceae</taxon>
        <taxon>Dentiscutata</taxon>
    </lineage>
</organism>
<dbReference type="Gene3D" id="1.25.40.10">
    <property type="entry name" value="Tetratricopeptide repeat domain"/>
    <property type="match status" value="1"/>
</dbReference>
<sequence>MISKNIGRNIHMTTLQNAINDYKKGKKICGQATYYLALCLINGQGVERDIDAALSIANGLEENKKYEDAWNIYSELTKDDEIKLLKMANCYLTGKVEKDERLVLNTGFNLYNKRKYKEAFNIFSKLISSKNEEISFQARCIIACYHLYEYNGIKKDKSQAYQLIIKGQKW</sequence>
<accession>A0A9N9FM43</accession>
<dbReference type="InterPro" id="IPR011990">
    <property type="entry name" value="TPR-like_helical_dom_sf"/>
</dbReference>
<name>A0A9N9FM43_9GLOM</name>